<dbReference type="SFLD" id="SFLDS00003">
    <property type="entry name" value="Haloacid_Dehalogenase"/>
    <property type="match status" value="1"/>
</dbReference>
<dbReference type="SUPFAM" id="SSF56784">
    <property type="entry name" value="HAD-like"/>
    <property type="match status" value="1"/>
</dbReference>
<comment type="caution">
    <text evidence="3">The sequence shown here is derived from an EMBL/GenBank/DDBJ whole genome shotgun (WGS) entry which is preliminary data.</text>
</comment>
<evidence type="ECO:0000256" key="2">
    <source>
        <dbReference type="ARBA" id="ARBA00022801"/>
    </source>
</evidence>
<dbReference type="InterPro" id="IPR051540">
    <property type="entry name" value="S-2-haloacid_dehalogenase"/>
</dbReference>
<dbReference type="InterPro" id="IPR023198">
    <property type="entry name" value="PGP-like_dom2"/>
</dbReference>
<dbReference type="PRINTS" id="PR00413">
    <property type="entry name" value="HADHALOGNASE"/>
</dbReference>
<evidence type="ECO:0000256" key="1">
    <source>
        <dbReference type="ARBA" id="ARBA00008106"/>
    </source>
</evidence>
<name>A0A830F8Z0_9EURY</name>
<protein>
    <submittedName>
        <fullName evidence="3">Haloacid dehalogenase</fullName>
    </submittedName>
</protein>
<accession>A0A830F8Z0</accession>
<evidence type="ECO:0000313" key="3">
    <source>
        <dbReference type="EMBL" id="GGL30881.1"/>
    </source>
</evidence>
<gene>
    <name evidence="3" type="primary">dhlB</name>
    <name evidence="3" type="ORF">GCM10009037_13310</name>
</gene>
<dbReference type="CDD" id="cd02588">
    <property type="entry name" value="HAD_L2-DEX"/>
    <property type="match status" value="1"/>
</dbReference>
<dbReference type="InterPro" id="IPR023214">
    <property type="entry name" value="HAD_sf"/>
</dbReference>
<reference evidence="3 4" key="1">
    <citation type="journal article" date="2019" name="Int. J. Syst. Evol. Microbiol.">
        <title>The Global Catalogue of Microorganisms (GCM) 10K type strain sequencing project: providing services to taxonomists for standard genome sequencing and annotation.</title>
        <authorList>
            <consortium name="The Broad Institute Genomics Platform"/>
            <consortium name="The Broad Institute Genome Sequencing Center for Infectious Disease"/>
            <person name="Wu L."/>
            <person name="Ma J."/>
        </authorList>
    </citation>
    <scope>NUCLEOTIDE SEQUENCE [LARGE SCALE GENOMIC DNA]</scope>
    <source>
        <strain evidence="3 4">JCM 19585</strain>
    </source>
</reference>
<dbReference type="SFLD" id="SFLDG01129">
    <property type="entry name" value="C1.5:_HAD__Beta-PGM__Phosphata"/>
    <property type="match status" value="1"/>
</dbReference>
<dbReference type="Pfam" id="PF00702">
    <property type="entry name" value="Hydrolase"/>
    <property type="match status" value="1"/>
</dbReference>
<dbReference type="Gene3D" id="3.40.50.1000">
    <property type="entry name" value="HAD superfamily/HAD-like"/>
    <property type="match status" value="1"/>
</dbReference>
<evidence type="ECO:0000313" key="4">
    <source>
        <dbReference type="Proteomes" id="UP000628840"/>
    </source>
</evidence>
<organism evidence="3 4">
    <name type="scientific">Halarchaeum grantii</name>
    <dbReference type="NCBI Taxonomy" id="1193105"/>
    <lineage>
        <taxon>Archaea</taxon>
        <taxon>Methanobacteriati</taxon>
        <taxon>Methanobacteriota</taxon>
        <taxon>Stenosarchaea group</taxon>
        <taxon>Halobacteria</taxon>
        <taxon>Halobacteriales</taxon>
        <taxon>Halobacteriaceae</taxon>
    </lineage>
</organism>
<dbReference type="InterPro" id="IPR036412">
    <property type="entry name" value="HAD-like_sf"/>
</dbReference>
<dbReference type="EMBL" id="BMPF01000002">
    <property type="protein sequence ID" value="GGL30881.1"/>
    <property type="molecule type" value="Genomic_DNA"/>
</dbReference>
<dbReference type="GO" id="GO:0019120">
    <property type="term" value="F:hydrolase activity, acting on acid halide bonds, in C-halide compounds"/>
    <property type="evidence" value="ECO:0007669"/>
    <property type="project" value="InterPro"/>
</dbReference>
<proteinExistence type="inferred from homology"/>
<keyword evidence="4" id="KW-1185">Reference proteome</keyword>
<dbReference type="Proteomes" id="UP000628840">
    <property type="component" value="Unassembled WGS sequence"/>
</dbReference>
<dbReference type="RefSeq" id="WP_188881056.1">
    <property type="nucleotide sequence ID" value="NZ_BMPF01000002.1"/>
</dbReference>
<dbReference type="Gene3D" id="1.10.150.240">
    <property type="entry name" value="Putative phosphatase, domain 2"/>
    <property type="match status" value="1"/>
</dbReference>
<sequence>MADDELLCFDMYGTLCDVSSVADAIESEFDVPAAIAADVDALWREKQLEYAFHRGATERYAPFDVVTRDALEYALDYYGLDAGVADALVDAYDDLDPYPDTLDALEALSADYETVVFSNGTPAMLDALAANTDIDAHVDGLVSADGAGALKPTPAVYEHVARERGRALADCRLVSSNAWDVAGASAAGMRTAWVNRANEPRERVGGDADLEVDSLAALADAL</sequence>
<dbReference type="NCBIfam" id="TIGR01493">
    <property type="entry name" value="HAD-SF-IA-v2"/>
    <property type="match status" value="1"/>
</dbReference>
<dbReference type="InterPro" id="IPR006328">
    <property type="entry name" value="2-HAD"/>
</dbReference>
<dbReference type="PANTHER" id="PTHR43316:SF3">
    <property type="entry name" value="HALOACID DEHALOGENASE, TYPE II (AFU_ORTHOLOGUE AFUA_2G07750)-RELATED"/>
    <property type="match status" value="1"/>
</dbReference>
<dbReference type="PANTHER" id="PTHR43316">
    <property type="entry name" value="HYDROLASE, HALOACID DELAHOGENASE-RELATED"/>
    <property type="match status" value="1"/>
</dbReference>
<dbReference type="InterPro" id="IPR006439">
    <property type="entry name" value="HAD-SF_hydro_IA"/>
</dbReference>
<dbReference type="NCBIfam" id="TIGR01428">
    <property type="entry name" value="HAD_type_II"/>
    <property type="match status" value="1"/>
</dbReference>
<keyword evidence="2" id="KW-0378">Hydrolase</keyword>
<dbReference type="AlphaFoldDB" id="A0A830F8Z0"/>
<dbReference type="OrthoDB" id="316978at2157"/>
<comment type="similarity">
    <text evidence="1">Belongs to the HAD-like hydrolase superfamily. S-2-haloalkanoic acid dehalogenase family.</text>
</comment>